<dbReference type="AlphaFoldDB" id="A0A6J7Q304"/>
<reference evidence="2" key="1">
    <citation type="submission" date="2020-05" db="EMBL/GenBank/DDBJ databases">
        <authorList>
            <person name="Chiriac C."/>
            <person name="Salcher M."/>
            <person name="Ghai R."/>
            <person name="Kavagutti S V."/>
        </authorList>
    </citation>
    <scope>NUCLEOTIDE SEQUENCE</scope>
</reference>
<protein>
    <submittedName>
        <fullName evidence="2">Unannotated protein</fullName>
    </submittedName>
</protein>
<evidence type="ECO:0000313" key="2">
    <source>
        <dbReference type="EMBL" id="CAB5010409.1"/>
    </source>
</evidence>
<dbReference type="EMBL" id="CAFBON010000330">
    <property type="protein sequence ID" value="CAB5010409.1"/>
    <property type="molecule type" value="Genomic_DNA"/>
</dbReference>
<evidence type="ECO:0000256" key="1">
    <source>
        <dbReference type="SAM" id="MobiDB-lite"/>
    </source>
</evidence>
<organism evidence="2">
    <name type="scientific">freshwater metagenome</name>
    <dbReference type="NCBI Taxonomy" id="449393"/>
    <lineage>
        <taxon>unclassified sequences</taxon>
        <taxon>metagenomes</taxon>
        <taxon>ecological metagenomes</taxon>
    </lineage>
</organism>
<proteinExistence type="predicted"/>
<gene>
    <name evidence="2" type="ORF">UFOPK3954_02284</name>
</gene>
<accession>A0A6J7Q304</accession>
<sequence>MPARSDPEFGSLNNWHQATSPRRISRISVCFCVSVPWTAIVGETSEMPIPSGGPTQPALASAEFTDAKRSLEYPSPPTSTGNIGAA</sequence>
<feature type="region of interest" description="Disordered" evidence="1">
    <location>
        <begin position="46"/>
        <end position="86"/>
    </location>
</feature>
<name>A0A6J7Q304_9ZZZZ</name>